<evidence type="ECO:0000313" key="2">
    <source>
        <dbReference type="EMBL" id="PRR75657.1"/>
    </source>
</evidence>
<dbReference type="EMBL" id="PVXL01000025">
    <property type="protein sequence ID" value="PRR75657.1"/>
    <property type="molecule type" value="Genomic_DNA"/>
</dbReference>
<dbReference type="AlphaFoldDB" id="A0A9X7J4X6"/>
<protein>
    <recommendedName>
        <fullName evidence="4">Tetratricopeptide repeat protein</fullName>
    </recommendedName>
</protein>
<comment type="caution">
    <text evidence="2">The sequence shown here is derived from an EMBL/GenBank/DDBJ whole genome shotgun (WGS) entry which is preliminary data.</text>
</comment>
<sequence>MEAKSFSPRDFLRARRPEQFSDSIRVETPALDRSILEYHLDTLTNRNEATDFENFARRLAEREICPNLLPQTGPTGGGDSKVDSETYPVADDLSLGWYVGIGREAASERWAFAFSAKKEWRSKVRSDIAKVAATERGYRKAFFISNQYIPDRVRAEVEDELRNEYGLDVRILDRTWILDKVFRHGHESLAIETLKLTTSIRKEVQKGPLDTQRERELDELEKRIQDALHQQHYGPQLVDDCIRAAILARSLERPSTEIDGRFLRAERVSAKYGTLHQRVECAYQRAWTAFWWHEDYDLFTKLYSAVEALAKGSRNAYDLELLTNLWFLLHSAFHRSDLDEEAANYKERTATIIAELKRLRDEQSRPSTSLQAETLLLLVQLALRITSQEPLDSVLHELQTVVRRCEGLVGYPLEPLVEILMELGNFLNDVPAYEELFETIIEVAGSRKEEVSAARMLLKRGAQQLAANRPYDAIRSLGRALHRLYKHESRHDLVRALYLCGCAYERVGLLWAARGTLLTAASVATDEYWRYGDVTLPQAACYRRLKWLELQLGRLPHALSWHEADTLVRNALAAQGYNWEHLSEGELEFDAVLGLLLLKTDFWELKHLSTLPDVLDGLGLHNSAVALRYALGYEDEVPKEYLGVEDEHEGGALYDFFLRWRNQPAAEDLPATPLLYNKSKITFNSSVLGCRITVESENTSPCVELAESTLAALESLLSTGPVERVVAREPILTIAIRRSDFAEKPFRFEMRDHEGRPHLEITCSTFDPHNLSLEEQAQVKDKLFNLLANVIARVVMFENPEQTMEKMFKEELALERSINFTGSFVVLSNVLGHNPKTSISNWFDSQAREYTLKRSEPWDAADRCTDRESSASRRGLTFGEGDPPEDLVDRGRTKHKQIATVSLIRETLWNKAGWSGTAFLTAPGYPPILALIFRDAEAAKQIFSNWRNELGACDANERLRVSIVRGIDRNNRHAYRVVIGSKPEVELSRKDIRYAILISRVNTMEPTSDVNLMRFLSSYEAFGEYFLAPAVMRDRSSPPEFFLDQRLMKRELYVREAWKIGRNDVDAVAIKEEDEPIIPSGQENPPVLELLRWKREL</sequence>
<reference evidence="2 3" key="1">
    <citation type="submission" date="2018-03" db="EMBL/GenBank/DDBJ databases">
        <title>Genome sequence of Moorella stamsii DSM 26217.</title>
        <authorList>
            <person name="Poehlein A."/>
            <person name="Daniel R."/>
        </authorList>
    </citation>
    <scope>NUCLEOTIDE SEQUENCE [LARGE SCALE GENOMIC DNA]</scope>
    <source>
        <strain evidence="3">DSM 26217</strain>
    </source>
</reference>
<proteinExistence type="predicted"/>
<gene>
    <name evidence="2" type="ORF">MOST_08400</name>
</gene>
<name>A0A9X7J4X6_9FIRM</name>
<evidence type="ECO:0000313" key="3">
    <source>
        <dbReference type="Proteomes" id="UP000239430"/>
    </source>
</evidence>
<dbReference type="Proteomes" id="UP000239430">
    <property type="component" value="Unassembled WGS sequence"/>
</dbReference>
<dbReference type="RefSeq" id="WP_054935769.1">
    <property type="nucleotide sequence ID" value="NZ_PVXL01000025.1"/>
</dbReference>
<evidence type="ECO:0008006" key="4">
    <source>
        <dbReference type="Google" id="ProtNLM"/>
    </source>
</evidence>
<evidence type="ECO:0000256" key="1">
    <source>
        <dbReference type="SAM" id="MobiDB-lite"/>
    </source>
</evidence>
<feature type="compositionally biased region" description="Basic and acidic residues" evidence="1">
    <location>
        <begin position="861"/>
        <end position="871"/>
    </location>
</feature>
<organism evidence="2 3">
    <name type="scientific">Neomoorella stamsii</name>
    <dbReference type="NCBI Taxonomy" id="1266720"/>
    <lineage>
        <taxon>Bacteria</taxon>
        <taxon>Bacillati</taxon>
        <taxon>Bacillota</taxon>
        <taxon>Clostridia</taxon>
        <taxon>Neomoorellales</taxon>
        <taxon>Neomoorellaceae</taxon>
        <taxon>Neomoorella</taxon>
    </lineage>
</organism>
<feature type="region of interest" description="Disordered" evidence="1">
    <location>
        <begin position="861"/>
        <end position="889"/>
    </location>
</feature>
<accession>A0A9X7J4X6</accession>
<keyword evidence="3" id="KW-1185">Reference proteome</keyword>